<evidence type="ECO:0000313" key="2">
    <source>
        <dbReference type="EMBL" id="AYF52454.1"/>
    </source>
</evidence>
<organism evidence="2">
    <name type="scientific">Bacillus pumilus</name>
    <name type="common">Bacillus mesentericus</name>
    <dbReference type="NCBI Taxonomy" id="1408"/>
    <lineage>
        <taxon>Bacteria</taxon>
        <taxon>Bacillati</taxon>
        <taxon>Bacillota</taxon>
        <taxon>Bacilli</taxon>
        <taxon>Bacillales</taxon>
        <taxon>Bacillaceae</taxon>
        <taxon>Bacillus</taxon>
    </lineage>
</organism>
<geneLocation type="plasmid" evidence="2">
    <name>pBP-B394</name>
</geneLocation>
<protein>
    <submittedName>
        <fullName evidence="2">Uncharacterized protein</fullName>
    </submittedName>
</protein>
<evidence type="ECO:0000256" key="1">
    <source>
        <dbReference type="SAM" id="Phobius"/>
    </source>
</evidence>
<keyword evidence="1" id="KW-0472">Membrane</keyword>
<reference evidence="2" key="1">
    <citation type="submission" date="2018-07" db="EMBL/GenBank/DDBJ databases">
        <title>Plasmid diversity in Bacillus pumilus.</title>
        <authorList>
            <person name="Evdokimova O.V."/>
            <person name="Valentovich L.N."/>
        </authorList>
    </citation>
    <scope>NUCLEOTIDE SEQUENCE</scope>
    <source>
        <strain evidence="2">BIM 394</strain>
        <plasmid evidence="2">pBP-B394</plasmid>
    </source>
</reference>
<accession>A0A386YM08</accession>
<dbReference type="EMBL" id="MH581228">
    <property type="protein sequence ID" value="AYF52454.1"/>
    <property type="molecule type" value="Genomic_DNA"/>
</dbReference>
<keyword evidence="1" id="KW-0812">Transmembrane</keyword>
<name>A0A386YM08_BACPU</name>
<keyword evidence="2" id="KW-0614">Plasmid</keyword>
<keyword evidence="1" id="KW-1133">Transmembrane helix</keyword>
<sequence length="49" mass="5897">MHTFPKQHKTNTKRYSILLTFPFYGVAVLPFLPHYRIFLLKKGVSEFHF</sequence>
<proteinExistence type="predicted"/>
<dbReference type="AlphaFoldDB" id="A0A386YM08"/>
<feature type="transmembrane region" description="Helical" evidence="1">
    <location>
        <begin position="15"/>
        <end position="32"/>
    </location>
</feature>